<evidence type="ECO:0000256" key="2">
    <source>
        <dbReference type="ARBA" id="ARBA00007322"/>
    </source>
</evidence>
<dbReference type="PANTHER" id="PTHR12703">
    <property type="entry name" value="TRANSMEMBRANE PROTEIN 33"/>
    <property type="match status" value="1"/>
</dbReference>
<name>A0A4P9X613_9FUNG</name>
<evidence type="ECO:0000256" key="6">
    <source>
        <dbReference type="SAM" id="Phobius"/>
    </source>
</evidence>
<keyword evidence="4 6" id="KW-1133">Transmembrane helix</keyword>
<evidence type="ECO:0000256" key="3">
    <source>
        <dbReference type="ARBA" id="ARBA00022692"/>
    </source>
</evidence>
<dbReference type="GO" id="GO:0005783">
    <property type="term" value="C:endoplasmic reticulum"/>
    <property type="evidence" value="ECO:0007669"/>
    <property type="project" value="TreeGrafter"/>
</dbReference>
<reference evidence="8" key="1">
    <citation type="journal article" date="2018" name="Nat. Microbiol.">
        <title>Leveraging single-cell genomics to expand the fungal tree of life.</title>
        <authorList>
            <person name="Ahrendt S.R."/>
            <person name="Quandt C.A."/>
            <person name="Ciobanu D."/>
            <person name="Clum A."/>
            <person name="Salamov A."/>
            <person name="Andreopoulos B."/>
            <person name="Cheng J.F."/>
            <person name="Woyke T."/>
            <person name="Pelin A."/>
            <person name="Henrissat B."/>
            <person name="Reynolds N.K."/>
            <person name="Benny G.L."/>
            <person name="Smith M.E."/>
            <person name="James T.Y."/>
            <person name="Grigoriev I.V."/>
        </authorList>
    </citation>
    <scope>NUCLEOTIDE SEQUENCE [LARGE SCALE GENOMIC DNA]</scope>
    <source>
        <strain evidence="8">ATCC 52028</strain>
    </source>
</reference>
<dbReference type="OrthoDB" id="5581259at2759"/>
<evidence type="ECO:0000256" key="5">
    <source>
        <dbReference type="ARBA" id="ARBA00023136"/>
    </source>
</evidence>
<gene>
    <name evidence="7" type="ORF">CXG81DRAFT_978</name>
</gene>
<evidence type="ECO:0000313" key="7">
    <source>
        <dbReference type="EMBL" id="RKP00593.1"/>
    </source>
</evidence>
<dbReference type="InterPro" id="IPR005344">
    <property type="entry name" value="TMEM33/Pom33"/>
</dbReference>
<dbReference type="PANTHER" id="PTHR12703:SF4">
    <property type="entry name" value="TRANSMEMBRANE PROTEIN 33"/>
    <property type="match status" value="1"/>
</dbReference>
<keyword evidence="5 6" id="KW-0472">Membrane</keyword>
<feature type="transmembrane region" description="Helical" evidence="6">
    <location>
        <begin position="47"/>
        <end position="68"/>
    </location>
</feature>
<keyword evidence="3 6" id="KW-0812">Transmembrane</keyword>
<feature type="transmembrane region" description="Helical" evidence="6">
    <location>
        <begin position="12"/>
        <end position="35"/>
    </location>
</feature>
<dbReference type="GO" id="GO:0071786">
    <property type="term" value="P:endoplasmic reticulum tubular network organization"/>
    <property type="evidence" value="ECO:0007669"/>
    <property type="project" value="TreeGrafter"/>
</dbReference>
<keyword evidence="8" id="KW-1185">Reference proteome</keyword>
<accession>A0A4P9X613</accession>
<evidence type="ECO:0000256" key="4">
    <source>
        <dbReference type="ARBA" id="ARBA00022989"/>
    </source>
</evidence>
<feature type="transmembrane region" description="Helical" evidence="6">
    <location>
        <begin position="163"/>
        <end position="185"/>
    </location>
</feature>
<feature type="non-terminal residue" evidence="7">
    <location>
        <position position="250"/>
    </location>
</feature>
<comment type="similarity">
    <text evidence="2">Belongs to the PER33/POM33 family.</text>
</comment>
<comment type="subcellular location">
    <subcellularLocation>
        <location evidence="1">Membrane</location>
        <topology evidence="1">Multi-pass membrane protein</topology>
    </subcellularLocation>
</comment>
<sequence>AAGPFQERAKRLVMTIQFVWFLGHLSTLFLGLKYILFKRFAEDGATLYARTYYAVIMCYGISLYKAHLTHVTMSSLQTTLARVTADTNFNYLLIALLWCTGYPLAVTLVPFLVFSVFQCIPYIQRHVLPTLMPNPALEAKLGLLVEHYYTPALQMTALVEVCVIWPMLFLIIPFRGAGWLTPLFYGQFLRQRYQQSVYTRNAFANARGFLDARLLAHPAVPDPVKSGYTTLRDTLSKFGEGAAAAAPGAA</sequence>
<dbReference type="GO" id="GO:0016020">
    <property type="term" value="C:membrane"/>
    <property type="evidence" value="ECO:0007669"/>
    <property type="project" value="UniProtKB-SubCell"/>
</dbReference>
<dbReference type="AlphaFoldDB" id="A0A4P9X613"/>
<dbReference type="Pfam" id="PF03661">
    <property type="entry name" value="TMEM33_Pom33"/>
    <property type="match status" value="1"/>
</dbReference>
<dbReference type="GO" id="GO:0061024">
    <property type="term" value="P:membrane organization"/>
    <property type="evidence" value="ECO:0007669"/>
    <property type="project" value="TreeGrafter"/>
</dbReference>
<evidence type="ECO:0000313" key="8">
    <source>
        <dbReference type="Proteomes" id="UP000274922"/>
    </source>
</evidence>
<dbReference type="EMBL" id="ML014208">
    <property type="protein sequence ID" value="RKP00593.1"/>
    <property type="molecule type" value="Genomic_DNA"/>
</dbReference>
<feature type="non-terminal residue" evidence="7">
    <location>
        <position position="1"/>
    </location>
</feature>
<organism evidence="7 8">
    <name type="scientific">Caulochytrium protostelioides</name>
    <dbReference type="NCBI Taxonomy" id="1555241"/>
    <lineage>
        <taxon>Eukaryota</taxon>
        <taxon>Fungi</taxon>
        <taxon>Fungi incertae sedis</taxon>
        <taxon>Chytridiomycota</taxon>
        <taxon>Chytridiomycota incertae sedis</taxon>
        <taxon>Chytridiomycetes</taxon>
        <taxon>Caulochytriales</taxon>
        <taxon>Caulochytriaceae</taxon>
        <taxon>Caulochytrium</taxon>
    </lineage>
</organism>
<dbReference type="STRING" id="1555241.A0A4P9X613"/>
<dbReference type="Proteomes" id="UP000274922">
    <property type="component" value="Unassembled WGS sequence"/>
</dbReference>
<feature type="transmembrane region" description="Helical" evidence="6">
    <location>
        <begin position="89"/>
        <end position="117"/>
    </location>
</feature>
<evidence type="ECO:0000256" key="1">
    <source>
        <dbReference type="ARBA" id="ARBA00004141"/>
    </source>
</evidence>
<proteinExistence type="inferred from homology"/>
<dbReference type="InterPro" id="IPR051645">
    <property type="entry name" value="PER33/POM33_regulator"/>
</dbReference>
<protein>
    <submittedName>
        <fullName evidence="7">Uncharacterized protein</fullName>
    </submittedName>
</protein>